<evidence type="ECO:0000256" key="1">
    <source>
        <dbReference type="SAM" id="Coils"/>
    </source>
</evidence>
<keyword evidence="1" id="KW-0175">Coiled coil</keyword>
<comment type="caution">
    <text evidence="2">The sequence shown here is derived from an EMBL/GenBank/DDBJ whole genome shotgun (WGS) entry which is preliminary data.</text>
</comment>
<dbReference type="AlphaFoldDB" id="A0ABD1YP90"/>
<proteinExistence type="predicted"/>
<reference evidence="2 3" key="1">
    <citation type="submission" date="2024-09" db="EMBL/GenBank/DDBJ databases">
        <title>Chromosome-scale assembly of Riccia fluitans.</title>
        <authorList>
            <person name="Paukszto L."/>
            <person name="Sawicki J."/>
            <person name="Karawczyk K."/>
            <person name="Piernik-Szablinska J."/>
            <person name="Szczecinska M."/>
            <person name="Mazdziarz M."/>
        </authorList>
    </citation>
    <scope>NUCLEOTIDE SEQUENCE [LARGE SCALE GENOMIC DNA]</scope>
    <source>
        <strain evidence="2">Rf_01</strain>
        <tissue evidence="2">Aerial parts of the thallus</tissue>
    </source>
</reference>
<name>A0ABD1YP90_9MARC</name>
<gene>
    <name evidence="2" type="ORF">R1flu_016180</name>
</gene>
<organism evidence="2 3">
    <name type="scientific">Riccia fluitans</name>
    <dbReference type="NCBI Taxonomy" id="41844"/>
    <lineage>
        <taxon>Eukaryota</taxon>
        <taxon>Viridiplantae</taxon>
        <taxon>Streptophyta</taxon>
        <taxon>Embryophyta</taxon>
        <taxon>Marchantiophyta</taxon>
        <taxon>Marchantiopsida</taxon>
        <taxon>Marchantiidae</taxon>
        <taxon>Marchantiales</taxon>
        <taxon>Ricciaceae</taxon>
        <taxon>Riccia</taxon>
    </lineage>
</organism>
<dbReference type="Proteomes" id="UP001605036">
    <property type="component" value="Unassembled WGS sequence"/>
</dbReference>
<evidence type="ECO:0000313" key="2">
    <source>
        <dbReference type="EMBL" id="KAL2631494.1"/>
    </source>
</evidence>
<evidence type="ECO:0000313" key="3">
    <source>
        <dbReference type="Proteomes" id="UP001605036"/>
    </source>
</evidence>
<feature type="coiled-coil region" evidence="1">
    <location>
        <begin position="59"/>
        <end position="107"/>
    </location>
</feature>
<dbReference type="EMBL" id="JBHFFA010000004">
    <property type="protein sequence ID" value="KAL2631494.1"/>
    <property type="molecule type" value="Genomic_DNA"/>
</dbReference>
<accession>A0ABD1YP90</accession>
<keyword evidence="3" id="KW-1185">Reference proteome</keyword>
<sequence length="135" mass="15178">MAEGGDDEIYVLRDASRIAAISQLDDLVRQGALKGEKAVYAKKKWEALKDTYLAVTGTERKLKIEVDEMEVQLKGIQGELGRILKCCEEDEVTIELVKDDAEAAEAEAGLMNLIFRMQRIPLERIRSSLSNVPRR</sequence>
<protein>
    <submittedName>
        <fullName evidence="2">Uncharacterized protein</fullName>
    </submittedName>
</protein>